<keyword evidence="2" id="KW-1185">Reference proteome</keyword>
<name>A0A8H4LQK0_9HYPO</name>
<dbReference type="GO" id="GO:0004386">
    <property type="term" value="F:helicase activity"/>
    <property type="evidence" value="ECO:0007669"/>
    <property type="project" value="UniProtKB-KW"/>
</dbReference>
<dbReference type="OrthoDB" id="4802432at2759"/>
<dbReference type="Proteomes" id="UP000554235">
    <property type="component" value="Unassembled WGS sequence"/>
</dbReference>
<comment type="caution">
    <text evidence="1">The sequence shown here is derived from an EMBL/GenBank/DDBJ whole genome shotgun (WGS) entry which is preliminary data.</text>
</comment>
<accession>A0A8H4LQK0</accession>
<protein>
    <submittedName>
        <fullName evidence="1">Atp-dependent dna helicase</fullName>
    </submittedName>
</protein>
<keyword evidence="1" id="KW-0347">Helicase</keyword>
<proteinExistence type="predicted"/>
<gene>
    <name evidence="1" type="ORF">FALBO_1059</name>
</gene>
<keyword evidence="1" id="KW-0378">Hydrolase</keyword>
<dbReference type="EMBL" id="JAADYS010000136">
    <property type="protein sequence ID" value="KAF4472045.1"/>
    <property type="molecule type" value="Genomic_DNA"/>
</dbReference>
<reference evidence="1 2" key="1">
    <citation type="submission" date="2020-01" db="EMBL/GenBank/DDBJ databases">
        <title>Identification and distribution of gene clusters putatively required for synthesis of sphingolipid metabolism inhibitors in phylogenetically diverse species of the filamentous fungus Fusarium.</title>
        <authorList>
            <person name="Kim H.-S."/>
            <person name="Busman M."/>
            <person name="Brown D.W."/>
            <person name="Divon H."/>
            <person name="Uhlig S."/>
            <person name="Proctor R.H."/>
        </authorList>
    </citation>
    <scope>NUCLEOTIDE SEQUENCE [LARGE SCALE GENOMIC DNA]</scope>
    <source>
        <strain evidence="1 2">NRRL 20459</strain>
    </source>
</reference>
<evidence type="ECO:0000313" key="1">
    <source>
        <dbReference type="EMBL" id="KAF4472045.1"/>
    </source>
</evidence>
<keyword evidence="1" id="KW-0067">ATP-binding</keyword>
<sequence>MESLPPEISRKILLCLITEWRLVSEIHESVPETSLAVYATISRKWQSTVEPFTFRRLILDPMRLDIAEAYNYLTSARLAHIRHVCFNIEFPAHDLHVSTNPEDYDDQIVFNKAIRQVFGLLARYLELSADWDRNIRDLSEISFFRVELESQALLFAPASINLMASKMMRLRKVEWVLSDAEKAATEVRIRQRTAFAHTLEVLPRSIECFELEFVRDPPSDKTVQPPGIIPPGMGDILSQELRHFSQRDNLQHFFVSASVDSTIIWPQSQDLECKLPAWPNLSLFRVELHDVLPSGQLIVMRDPKVDEDIAFKPVHFERFALAAARAAGQMPKIKELYVTDYGSPGMGVGFVTSGFVKSCCLEFSGDPPPAPNEETMDAWRSVVNLHGLEWNGIYKGVKLGRKDIGNYAYNYRTYNT</sequence>
<keyword evidence="1" id="KW-0547">Nucleotide-binding</keyword>
<evidence type="ECO:0000313" key="2">
    <source>
        <dbReference type="Proteomes" id="UP000554235"/>
    </source>
</evidence>
<dbReference type="AlphaFoldDB" id="A0A8H4LQK0"/>
<organism evidence="1 2">
    <name type="scientific">Fusarium albosuccineum</name>
    <dbReference type="NCBI Taxonomy" id="1237068"/>
    <lineage>
        <taxon>Eukaryota</taxon>
        <taxon>Fungi</taxon>
        <taxon>Dikarya</taxon>
        <taxon>Ascomycota</taxon>
        <taxon>Pezizomycotina</taxon>
        <taxon>Sordariomycetes</taxon>
        <taxon>Hypocreomycetidae</taxon>
        <taxon>Hypocreales</taxon>
        <taxon>Nectriaceae</taxon>
        <taxon>Fusarium</taxon>
        <taxon>Fusarium decemcellulare species complex</taxon>
    </lineage>
</organism>